<dbReference type="HAMAP" id="MF_01877">
    <property type="entry name" value="16SrRNA_methyltr_I"/>
    <property type="match status" value="1"/>
</dbReference>
<dbReference type="EMBL" id="QXEV01000001">
    <property type="protein sequence ID" value="RIA78593.1"/>
    <property type="molecule type" value="Genomic_DNA"/>
</dbReference>
<feature type="domain" description="Tetrapyrrole methylase" evidence="7">
    <location>
        <begin position="13"/>
        <end position="211"/>
    </location>
</feature>
<dbReference type="InterPro" id="IPR035996">
    <property type="entry name" value="4pyrrol_Methylase_sf"/>
</dbReference>
<evidence type="ECO:0000313" key="8">
    <source>
        <dbReference type="EMBL" id="RIA78593.1"/>
    </source>
</evidence>
<comment type="catalytic activity">
    <reaction evidence="6">
        <text>cytidine(1402) in 16S rRNA + S-adenosyl-L-methionine = 2'-O-methylcytidine(1402) in 16S rRNA + S-adenosyl-L-homocysteine + H(+)</text>
        <dbReference type="Rhea" id="RHEA:42924"/>
        <dbReference type="Rhea" id="RHEA-COMP:10285"/>
        <dbReference type="Rhea" id="RHEA-COMP:10286"/>
        <dbReference type="ChEBI" id="CHEBI:15378"/>
        <dbReference type="ChEBI" id="CHEBI:57856"/>
        <dbReference type="ChEBI" id="CHEBI:59789"/>
        <dbReference type="ChEBI" id="CHEBI:74495"/>
        <dbReference type="ChEBI" id="CHEBI:82748"/>
        <dbReference type="EC" id="2.1.1.198"/>
    </reaction>
</comment>
<dbReference type="InterPro" id="IPR018063">
    <property type="entry name" value="SAM_MeTrfase_RsmI_CS"/>
</dbReference>
<dbReference type="InterPro" id="IPR000878">
    <property type="entry name" value="4pyrrol_Mease"/>
</dbReference>
<reference evidence="8 9" key="1">
    <citation type="submission" date="2018-08" db="EMBL/GenBank/DDBJ databases">
        <title>Genomic Encyclopedia of Archaeal and Bacterial Type Strains, Phase II (KMG-II): from individual species to whole genera.</title>
        <authorList>
            <person name="Goeker M."/>
        </authorList>
    </citation>
    <scope>NUCLEOTIDE SEQUENCE [LARGE SCALE GENOMIC DNA]</scope>
    <source>
        <strain evidence="8 9">ATCC 27112</strain>
    </source>
</reference>
<dbReference type="PIRSF" id="PIRSF005917">
    <property type="entry name" value="MTase_YraL"/>
    <property type="match status" value="1"/>
</dbReference>
<dbReference type="CDD" id="cd11648">
    <property type="entry name" value="RsmI"/>
    <property type="match status" value="1"/>
</dbReference>
<evidence type="ECO:0000256" key="5">
    <source>
        <dbReference type="ARBA" id="ARBA00022691"/>
    </source>
</evidence>
<sequence>MRTRSFNTDKGILYLVATPIGNLSDFSLRAIETLKSVDKIYAEDTRNSLVLLKHYNITTKLESYHEFNQEEKTLDVVKEIEDGMKIALISDAGLPVISDPGYKIVEEASKRGLAISTIPGASAGISALIASGLAPMPYTFYGFLDSKKTKRMSSLNELKYIPHTIIFYEAPHRIMETLTDMLEVFGNRNICLARELTKTYEEYIRGTIEDVLKIEGLKGEMVLIVEGYKDTKALDANPFEKIEELISLGYKPNEAIKEASKLFNMDRRELYKDYLEYKNEK</sequence>
<comment type="function">
    <text evidence="6">Catalyzes the 2'-O-methylation of the ribose of cytidine 1402 (C1402) in 16S rRNA.</text>
</comment>
<evidence type="ECO:0000256" key="1">
    <source>
        <dbReference type="ARBA" id="ARBA00022490"/>
    </source>
</evidence>
<dbReference type="OrthoDB" id="9809084at2"/>
<comment type="subcellular location">
    <subcellularLocation>
        <location evidence="6">Cytoplasm</location>
    </subcellularLocation>
</comment>
<dbReference type="AlphaFoldDB" id="A0A397RWQ3"/>
<dbReference type="EC" id="2.1.1.198" evidence="6"/>
<evidence type="ECO:0000256" key="6">
    <source>
        <dbReference type="HAMAP-Rule" id="MF_01877"/>
    </source>
</evidence>
<evidence type="ECO:0000256" key="2">
    <source>
        <dbReference type="ARBA" id="ARBA00022552"/>
    </source>
</evidence>
<dbReference type="GO" id="GO:0005737">
    <property type="term" value="C:cytoplasm"/>
    <property type="evidence" value="ECO:0007669"/>
    <property type="project" value="UniProtKB-SubCell"/>
</dbReference>
<dbReference type="Gene3D" id="3.40.1010.10">
    <property type="entry name" value="Cobalt-precorrin-4 Transmethylase, Domain 1"/>
    <property type="match status" value="1"/>
</dbReference>
<evidence type="ECO:0000256" key="4">
    <source>
        <dbReference type="ARBA" id="ARBA00022679"/>
    </source>
</evidence>
<dbReference type="NCBIfam" id="TIGR00096">
    <property type="entry name" value="16S rRNA (cytidine(1402)-2'-O)-methyltransferase"/>
    <property type="match status" value="1"/>
</dbReference>
<dbReference type="PANTHER" id="PTHR46111:SF1">
    <property type="entry name" value="RIBOSOMAL RNA SMALL SUBUNIT METHYLTRANSFERASE I"/>
    <property type="match status" value="1"/>
</dbReference>
<dbReference type="FunCoup" id="A0A397RWQ3">
    <property type="interactions" value="295"/>
</dbReference>
<accession>A0A397RWQ3</accession>
<name>A0A397RWQ3_9MOLU</name>
<proteinExistence type="inferred from homology"/>
<organism evidence="8 9">
    <name type="scientific">Anaeroplasma bactoclasticum</name>
    <dbReference type="NCBI Taxonomy" id="2088"/>
    <lineage>
        <taxon>Bacteria</taxon>
        <taxon>Bacillati</taxon>
        <taxon>Mycoplasmatota</taxon>
        <taxon>Mollicutes</taxon>
        <taxon>Anaeroplasmatales</taxon>
        <taxon>Anaeroplasmataceae</taxon>
        <taxon>Anaeroplasma</taxon>
    </lineage>
</organism>
<keyword evidence="9" id="KW-1185">Reference proteome</keyword>
<evidence type="ECO:0000256" key="3">
    <source>
        <dbReference type="ARBA" id="ARBA00022603"/>
    </source>
</evidence>
<dbReference type="SUPFAM" id="SSF53790">
    <property type="entry name" value="Tetrapyrrole methylase"/>
    <property type="match status" value="1"/>
</dbReference>
<keyword evidence="1 6" id="KW-0963">Cytoplasm</keyword>
<dbReference type="GO" id="GO:0070677">
    <property type="term" value="F:rRNA (cytosine-2'-O-)-methyltransferase activity"/>
    <property type="evidence" value="ECO:0007669"/>
    <property type="project" value="UniProtKB-UniRule"/>
</dbReference>
<protein>
    <recommendedName>
        <fullName evidence="6">Ribosomal RNA small subunit methyltransferase I</fullName>
        <ecNumber evidence="6">2.1.1.198</ecNumber>
    </recommendedName>
    <alternativeName>
        <fullName evidence="6">16S rRNA 2'-O-ribose C1402 methyltransferase</fullName>
    </alternativeName>
    <alternativeName>
        <fullName evidence="6">rRNA (cytidine-2'-O-)-methyltransferase RsmI</fullName>
    </alternativeName>
</protein>
<dbReference type="RefSeq" id="WP_119015335.1">
    <property type="nucleotide sequence ID" value="NZ_QXEV01000001.1"/>
</dbReference>
<dbReference type="FunFam" id="3.40.1010.10:FF:000007">
    <property type="entry name" value="Ribosomal RNA small subunit methyltransferase I"/>
    <property type="match status" value="1"/>
</dbReference>
<dbReference type="PROSITE" id="PS01296">
    <property type="entry name" value="RSMI"/>
    <property type="match status" value="1"/>
</dbReference>
<dbReference type="Gene3D" id="3.30.950.10">
    <property type="entry name" value="Methyltransferase, Cobalt-precorrin-4 Transmethylase, Domain 2"/>
    <property type="match status" value="1"/>
</dbReference>
<dbReference type="InterPro" id="IPR014777">
    <property type="entry name" value="4pyrrole_Mease_sub1"/>
</dbReference>
<dbReference type="PANTHER" id="PTHR46111">
    <property type="entry name" value="RIBOSOMAL RNA SMALL SUBUNIT METHYLTRANSFERASE I"/>
    <property type="match status" value="1"/>
</dbReference>
<dbReference type="InterPro" id="IPR008189">
    <property type="entry name" value="rRNA_ssu_MeTfrase_I"/>
</dbReference>
<keyword evidence="4 6" id="KW-0808">Transferase</keyword>
<evidence type="ECO:0000313" key="9">
    <source>
        <dbReference type="Proteomes" id="UP000266506"/>
    </source>
</evidence>
<gene>
    <name evidence="6" type="primary">rsmI</name>
    <name evidence="8" type="ORF">EI71_00154</name>
</gene>
<dbReference type="Pfam" id="PF00590">
    <property type="entry name" value="TP_methylase"/>
    <property type="match status" value="1"/>
</dbReference>
<dbReference type="InterPro" id="IPR014776">
    <property type="entry name" value="4pyrrole_Mease_sub2"/>
</dbReference>
<comment type="similarity">
    <text evidence="6">Belongs to the methyltransferase superfamily. RsmI family.</text>
</comment>
<keyword evidence="2 6" id="KW-0698">rRNA processing</keyword>
<dbReference type="InParanoid" id="A0A397RWQ3"/>
<dbReference type="Proteomes" id="UP000266506">
    <property type="component" value="Unassembled WGS sequence"/>
</dbReference>
<evidence type="ECO:0000259" key="7">
    <source>
        <dbReference type="Pfam" id="PF00590"/>
    </source>
</evidence>
<keyword evidence="5 6" id="KW-0949">S-adenosyl-L-methionine</keyword>
<dbReference type="FunFam" id="3.30.950.10:FF:000002">
    <property type="entry name" value="Ribosomal RNA small subunit methyltransferase I"/>
    <property type="match status" value="1"/>
</dbReference>
<comment type="caution">
    <text evidence="8">The sequence shown here is derived from an EMBL/GenBank/DDBJ whole genome shotgun (WGS) entry which is preliminary data.</text>
</comment>
<keyword evidence="3 6" id="KW-0489">Methyltransferase</keyword>